<feature type="domain" description="DUF6545" evidence="2">
    <location>
        <begin position="243"/>
        <end position="375"/>
    </location>
</feature>
<dbReference type="RefSeq" id="WP_185300309.1">
    <property type="nucleotide sequence ID" value="NZ_CP045702.1"/>
</dbReference>
<evidence type="ECO:0000313" key="4">
    <source>
        <dbReference type="Proteomes" id="UP000515307"/>
    </source>
</evidence>
<feature type="transmembrane region" description="Helical" evidence="1">
    <location>
        <begin position="141"/>
        <end position="159"/>
    </location>
</feature>
<feature type="transmembrane region" description="Helical" evidence="1">
    <location>
        <begin position="66"/>
        <end position="89"/>
    </location>
</feature>
<feature type="transmembrane region" description="Helical" evidence="1">
    <location>
        <begin position="30"/>
        <end position="54"/>
    </location>
</feature>
<evidence type="ECO:0000256" key="1">
    <source>
        <dbReference type="SAM" id="Phobius"/>
    </source>
</evidence>
<reference evidence="4" key="1">
    <citation type="submission" date="2019-10" db="EMBL/GenBank/DDBJ databases">
        <title>Antimicrobial potential of Antarctic Bacteria.</title>
        <authorList>
            <person name="Benaud N."/>
            <person name="Edwards R.J."/>
            <person name="Ferrari B.C."/>
        </authorList>
    </citation>
    <scope>NUCLEOTIDE SEQUENCE [LARGE SCALE GENOMIC DNA]</scope>
    <source>
        <strain evidence="4">NBSH44</strain>
    </source>
</reference>
<keyword evidence="1" id="KW-0812">Transmembrane</keyword>
<keyword evidence="1" id="KW-0472">Membrane</keyword>
<protein>
    <recommendedName>
        <fullName evidence="2">DUF6545 domain-containing protein</fullName>
    </recommendedName>
</protein>
<proteinExistence type="predicted"/>
<dbReference type="Pfam" id="PF20182">
    <property type="entry name" value="DUF6545"/>
    <property type="match status" value="1"/>
</dbReference>
<evidence type="ECO:0000259" key="2">
    <source>
        <dbReference type="Pfam" id="PF20182"/>
    </source>
</evidence>
<keyword evidence="1" id="KW-1133">Transmembrane helix</keyword>
<dbReference type="EMBL" id="CP045702">
    <property type="protein sequence ID" value="QNE76814.1"/>
    <property type="molecule type" value="Genomic_DNA"/>
</dbReference>
<dbReference type="InterPro" id="IPR046675">
    <property type="entry name" value="DUF6545"/>
</dbReference>
<keyword evidence="4" id="KW-1185">Reference proteome</keyword>
<feature type="transmembrane region" description="Helical" evidence="1">
    <location>
        <begin position="179"/>
        <end position="200"/>
    </location>
</feature>
<evidence type="ECO:0000313" key="3">
    <source>
        <dbReference type="EMBL" id="QNE76814.1"/>
    </source>
</evidence>
<accession>A0A7G7BN99</accession>
<organism evidence="3 4">
    <name type="scientific">Streptomyces finlayi</name>
    <dbReference type="NCBI Taxonomy" id="67296"/>
    <lineage>
        <taxon>Bacteria</taxon>
        <taxon>Bacillati</taxon>
        <taxon>Actinomycetota</taxon>
        <taxon>Actinomycetes</taxon>
        <taxon>Kitasatosporales</taxon>
        <taxon>Streptomycetaceae</taxon>
        <taxon>Streptomyces</taxon>
    </lineage>
</organism>
<dbReference type="NCBIfam" id="NF042915">
    <property type="entry name" value="MAB_1171c_fam"/>
    <property type="match status" value="1"/>
</dbReference>
<sequence length="390" mass="41976">MSAGPNLVCAALALSAFVEKARVMRVGYSAVRLALAESYFLLLVIGLLSVPVVWAETNRVVGTENFSGLVTQTCVILVTVCQQLVLLRLSHERLTAYRKAIFPLIGLGVTLTAMTTLFFAVPMKSAEPSGFGTQAAAQNPWYLAFFLVAFAVGQTNIGITCRRHAHIPPSVWLRRGLGLIAMTLPLSLVFVACGVIGIFAERMGVPAARWEPMAQVSLIMVGIMQAVGWVLPDIGKRVAAVRQWAGHRRALRVLKPLHHAVTAGAPELVIPMKCSAGLNARLYRVMIEIRDAQWALRAWMDPALADTLRRLGADAGLSGEELAAAVEAAQIRAAIEAKDVGDLPPEPVETPLSAEPGDLAAELVFQCRLARFFASPQAGVGRLDGMRVRT</sequence>
<dbReference type="KEGG" id="sfiy:F0344_21300"/>
<dbReference type="Proteomes" id="UP000515307">
    <property type="component" value="Chromosome"/>
</dbReference>
<dbReference type="InterPro" id="IPR050039">
    <property type="entry name" value="MAB_1171c-like"/>
</dbReference>
<dbReference type="AlphaFoldDB" id="A0A7G7BN99"/>
<feature type="transmembrane region" description="Helical" evidence="1">
    <location>
        <begin position="101"/>
        <end position="121"/>
    </location>
</feature>
<gene>
    <name evidence="3" type="ORF">F0344_21300</name>
</gene>
<name>A0A7G7BN99_9ACTN</name>
<feature type="transmembrane region" description="Helical" evidence="1">
    <location>
        <begin position="212"/>
        <end position="232"/>
    </location>
</feature>